<organism evidence="11 12">
    <name type="scientific">Hyphomicrobium facile</name>
    <dbReference type="NCBI Taxonomy" id="51670"/>
    <lineage>
        <taxon>Bacteria</taxon>
        <taxon>Pseudomonadati</taxon>
        <taxon>Pseudomonadota</taxon>
        <taxon>Alphaproteobacteria</taxon>
        <taxon>Hyphomicrobiales</taxon>
        <taxon>Hyphomicrobiaceae</taxon>
        <taxon>Hyphomicrobium</taxon>
    </lineage>
</organism>
<reference evidence="12" key="1">
    <citation type="submission" date="2016-10" db="EMBL/GenBank/DDBJ databases">
        <authorList>
            <person name="Varghese N."/>
            <person name="Submissions S."/>
        </authorList>
    </citation>
    <scope>NUCLEOTIDE SEQUENCE [LARGE SCALE GENOMIC DNA]</scope>
    <source>
        <strain evidence="12">DSM 1565</strain>
    </source>
</reference>
<evidence type="ECO:0000256" key="2">
    <source>
        <dbReference type="ARBA" id="ARBA00022475"/>
    </source>
</evidence>
<dbReference type="GO" id="GO:0016776">
    <property type="term" value="F:phosphotransferase activity, phosphate group as acceptor"/>
    <property type="evidence" value="ECO:0007669"/>
    <property type="project" value="TreeGrafter"/>
</dbReference>
<evidence type="ECO:0000313" key="12">
    <source>
        <dbReference type="Proteomes" id="UP000199423"/>
    </source>
</evidence>
<dbReference type="SUPFAM" id="SSF53649">
    <property type="entry name" value="Alkaline phosphatase-like"/>
    <property type="match status" value="1"/>
</dbReference>
<dbReference type="Pfam" id="PF00884">
    <property type="entry name" value="Sulfatase"/>
    <property type="match status" value="1"/>
</dbReference>
<dbReference type="InterPro" id="IPR058130">
    <property type="entry name" value="PEA_transf_C"/>
</dbReference>
<gene>
    <name evidence="11" type="ORF">SAMN04488557_0214</name>
</gene>
<evidence type="ECO:0000256" key="1">
    <source>
        <dbReference type="ARBA" id="ARBA00004429"/>
    </source>
</evidence>
<dbReference type="GO" id="GO:0005886">
    <property type="term" value="C:plasma membrane"/>
    <property type="evidence" value="ECO:0007669"/>
    <property type="project" value="UniProtKB-SubCell"/>
</dbReference>
<feature type="transmembrane region" description="Helical" evidence="8">
    <location>
        <begin position="118"/>
        <end position="139"/>
    </location>
</feature>
<dbReference type="Gene3D" id="3.40.720.10">
    <property type="entry name" value="Alkaline Phosphatase, subunit A"/>
    <property type="match status" value="1"/>
</dbReference>
<evidence type="ECO:0000256" key="4">
    <source>
        <dbReference type="ARBA" id="ARBA00022679"/>
    </source>
</evidence>
<dbReference type="GO" id="GO:0009244">
    <property type="term" value="P:lipopolysaccharide core region biosynthetic process"/>
    <property type="evidence" value="ECO:0007669"/>
    <property type="project" value="TreeGrafter"/>
</dbReference>
<keyword evidence="12" id="KW-1185">Reference proteome</keyword>
<evidence type="ECO:0000256" key="6">
    <source>
        <dbReference type="ARBA" id="ARBA00022989"/>
    </source>
</evidence>
<dbReference type="STRING" id="51670.SAMN04488557_0214"/>
<dbReference type="InterPro" id="IPR012549">
    <property type="entry name" value="EptA-like_N"/>
</dbReference>
<dbReference type="CDD" id="cd16017">
    <property type="entry name" value="LptA"/>
    <property type="match status" value="1"/>
</dbReference>
<evidence type="ECO:0000256" key="5">
    <source>
        <dbReference type="ARBA" id="ARBA00022692"/>
    </source>
</evidence>
<name>A0A1I7MTZ8_9HYPH</name>
<keyword evidence="7 8" id="KW-0472">Membrane</keyword>
<keyword evidence="4 11" id="KW-0808">Transferase</keyword>
<keyword evidence="6 8" id="KW-1133">Transmembrane helix</keyword>
<dbReference type="PANTHER" id="PTHR30443">
    <property type="entry name" value="INNER MEMBRANE PROTEIN"/>
    <property type="match status" value="1"/>
</dbReference>
<accession>A0A1I7MTZ8</accession>
<feature type="transmembrane region" description="Helical" evidence="8">
    <location>
        <begin position="9"/>
        <end position="27"/>
    </location>
</feature>
<evidence type="ECO:0000256" key="8">
    <source>
        <dbReference type="SAM" id="Phobius"/>
    </source>
</evidence>
<feature type="domain" description="Phosphoethanolamine transferase N-terminal" evidence="10">
    <location>
        <begin position="54"/>
        <end position="201"/>
    </location>
</feature>
<dbReference type="Pfam" id="PF08019">
    <property type="entry name" value="EptA_B_N"/>
    <property type="match status" value="1"/>
</dbReference>
<comment type="subcellular location">
    <subcellularLocation>
        <location evidence="1">Cell inner membrane</location>
        <topology evidence="1">Multi-pass membrane protein</topology>
    </subcellularLocation>
</comment>
<keyword evidence="3" id="KW-0997">Cell inner membrane</keyword>
<evidence type="ECO:0000259" key="9">
    <source>
        <dbReference type="Pfam" id="PF00884"/>
    </source>
</evidence>
<dbReference type="AlphaFoldDB" id="A0A1I7MTZ8"/>
<evidence type="ECO:0000259" key="10">
    <source>
        <dbReference type="Pfam" id="PF08019"/>
    </source>
</evidence>
<dbReference type="EMBL" id="FPCH01000001">
    <property type="protein sequence ID" value="SFV25870.1"/>
    <property type="molecule type" value="Genomic_DNA"/>
</dbReference>
<feature type="domain" description="Sulfatase N-terminal" evidence="9">
    <location>
        <begin position="229"/>
        <end position="520"/>
    </location>
</feature>
<dbReference type="PANTHER" id="PTHR30443:SF0">
    <property type="entry name" value="PHOSPHOETHANOLAMINE TRANSFERASE EPTA"/>
    <property type="match status" value="1"/>
</dbReference>
<keyword evidence="2" id="KW-1003">Cell membrane</keyword>
<sequence length="540" mass="59626">MFKPRRPEFLALIVAIYVALVLNQPFWRKFAGVVAPSDLDDWLFAAAVVTSSVLVAYLVLLALSAKPLLRILLLILLPAMAAAAYFMGEYGIVIDVHMVRNVFETDTREANDLITLKLVAYVVLLGLAPAVLFWLVPWTKQSYREETAGKLKAAAASLLLLVAVMLPVWGNFISLGRDHRELKMTLTPINFFSALTSYWRQEKRKRAKTIASYGEDAHQSVSGGSRKSLFVLVVGETARADHFSINGYPKPTNPGLSKIGDLINYSQAYSCGTDTAQSVPCIFSGLGRDGFTNAKADARENLLDIFKRAGLDVVWRENQSGCKGVCARIPTETLTGHKVPTFYASTQNFDDILVDGLDARIAKLDRDTVIVLHMMGSHGPAYWKRYPEKFETFKPACKDSQFSRCELQDIVNAYDNSILYTDHVLARLIETLKGAASRGVDAGMIYVSDHGESLGENGMYLHGMPYVIAPEAQIHVPMFVWLSPEMKEARGLDQGCMVSRSGSRVGHDNIFHSSLGIMGVATRVYDPSLDLFAPCRKPAS</sequence>
<dbReference type="InterPro" id="IPR040423">
    <property type="entry name" value="PEA_transferase"/>
</dbReference>
<keyword evidence="5 8" id="KW-0812">Transmembrane</keyword>
<feature type="transmembrane region" description="Helical" evidence="8">
    <location>
        <begin position="42"/>
        <end position="61"/>
    </location>
</feature>
<proteinExistence type="predicted"/>
<dbReference type="NCBIfam" id="NF028537">
    <property type="entry name" value="P_eth_NH2_trans"/>
    <property type="match status" value="1"/>
</dbReference>
<dbReference type="OrthoDB" id="9786870at2"/>
<evidence type="ECO:0000313" key="11">
    <source>
        <dbReference type="EMBL" id="SFV25870.1"/>
    </source>
</evidence>
<feature type="transmembrane region" description="Helical" evidence="8">
    <location>
        <begin position="151"/>
        <end position="170"/>
    </location>
</feature>
<evidence type="ECO:0000256" key="3">
    <source>
        <dbReference type="ARBA" id="ARBA00022519"/>
    </source>
</evidence>
<feature type="transmembrane region" description="Helical" evidence="8">
    <location>
        <begin position="68"/>
        <end position="88"/>
    </location>
</feature>
<dbReference type="RefSeq" id="WP_092863025.1">
    <property type="nucleotide sequence ID" value="NZ_FPCH01000001.1"/>
</dbReference>
<protein>
    <submittedName>
        <fullName evidence="11">Lipid A ethanolaminephosphotransferase</fullName>
    </submittedName>
</protein>
<evidence type="ECO:0000256" key="7">
    <source>
        <dbReference type="ARBA" id="ARBA00023136"/>
    </source>
</evidence>
<dbReference type="Proteomes" id="UP000199423">
    <property type="component" value="Unassembled WGS sequence"/>
</dbReference>
<dbReference type="InterPro" id="IPR017850">
    <property type="entry name" value="Alkaline_phosphatase_core_sf"/>
</dbReference>
<dbReference type="InterPro" id="IPR000917">
    <property type="entry name" value="Sulfatase_N"/>
</dbReference>